<accession>A0ABV8HSM2</accession>
<dbReference type="RefSeq" id="WP_386430379.1">
    <property type="nucleotide sequence ID" value="NZ_JBHSBB010000012.1"/>
</dbReference>
<evidence type="ECO:0000313" key="2">
    <source>
        <dbReference type="Proteomes" id="UP001595765"/>
    </source>
</evidence>
<name>A0ABV8HSM2_9ACTN</name>
<dbReference type="EMBL" id="JBHSBB010000012">
    <property type="protein sequence ID" value="MFC4033284.1"/>
    <property type="molecule type" value="Genomic_DNA"/>
</dbReference>
<protein>
    <submittedName>
        <fullName evidence="1">Uncharacterized protein</fullName>
    </submittedName>
</protein>
<sequence length="55" mass="5696">MAEPEMTRELFIHRLLGGGVPRADGIAGTPFTIYHGEVSGDSDGPVEVGIGAPFA</sequence>
<gene>
    <name evidence="1" type="ORF">ACFO3J_17565</name>
</gene>
<reference evidence="2" key="1">
    <citation type="journal article" date="2019" name="Int. J. Syst. Evol. Microbiol.">
        <title>The Global Catalogue of Microorganisms (GCM) 10K type strain sequencing project: providing services to taxonomists for standard genome sequencing and annotation.</title>
        <authorList>
            <consortium name="The Broad Institute Genomics Platform"/>
            <consortium name="The Broad Institute Genome Sequencing Center for Infectious Disease"/>
            <person name="Wu L."/>
            <person name="Ma J."/>
        </authorList>
    </citation>
    <scope>NUCLEOTIDE SEQUENCE [LARGE SCALE GENOMIC DNA]</scope>
    <source>
        <strain evidence="2">CGMCC 4.7237</strain>
    </source>
</reference>
<organism evidence="1 2">
    <name type="scientific">Streptomyces polygonati</name>
    <dbReference type="NCBI Taxonomy" id="1617087"/>
    <lineage>
        <taxon>Bacteria</taxon>
        <taxon>Bacillati</taxon>
        <taxon>Actinomycetota</taxon>
        <taxon>Actinomycetes</taxon>
        <taxon>Kitasatosporales</taxon>
        <taxon>Streptomycetaceae</taxon>
        <taxon>Streptomyces</taxon>
    </lineage>
</organism>
<proteinExistence type="predicted"/>
<evidence type="ECO:0000313" key="1">
    <source>
        <dbReference type="EMBL" id="MFC4033284.1"/>
    </source>
</evidence>
<keyword evidence="2" id="KW-1185">Reference proteome</keyword>
<comment type="caution">
    <text evidence="1">The sequence shown here is derived from an EMBL/GenBank/DDBJ whole genome shotgun (WGS) entry which is preliminary data.</text>
</comment>
<dbReference type="Proteomes" id="UP001595765">
    <property type="component" value="Unassembled WGS sequence"/>
</dbReference>